<reference evidence="1 2" key="1">
    <citation type="journal article" date="2019" name="Commun. Biol.">
        <title>The bagworm genome reveals a unique fibroin gene that provides high tensile strength.</title>
        <authorList>
            <person name="Kono N."/>
            <person name="Nakamura H."/>
            <person name="Ohtoshi R."/>
            <person name="Tomita M."/>
            <person name="Numata K."/>
            <person name="Arakawa K."/>
        </authorList>
    </citation>
    <scope>NUCLEOTIDE SEQUENCE [LARGE SCALE GENOMIC DNA]</scope>
</reference>
<protein>
    <submittedName>
        <fullName evidence="1">Uncharacterized protein</fullName>
    </submittedName>
</protein>
<evidence type="ECO:0000313" key="1">
    <source>
        <dbReference type="EMBL" id="GBP30696.1"/>
    </source>
</evidence>
<dbReference type="EMBL" id="BGZK01000236">
    <property type="protein sequence ID" value="GBP30696.1"/>
    <property type="molecule type" value="Genomic_DNA"/>
</dbReference>
<proteinExistence type="predicted"/>
<keyword evidence="2" id="KW-1185">Reference proteome</keyword>
<dbReference type="Proteomes" id="UP000299102">
    <property type="component" value="Unassembled WGS sequence"/>
</dbReference>
<evidence type="ECO:0000313" key="2">
    <source>
        <dbReference type="Proteomes" id="UP000299102"/>
    </source>
</evidence>
<comment type="caution">
    <text evidence="1">The sequence shown here is derived from an EMBL/GenBank/DDBJ whole genome shotgun (WGS) entry which is preliminary data.</text>
</comment>
<gene>
    <name evidence="1" type="ORF">EVAR_75919_1</name>
</gene>
<accession>A0A4C1UXG7</accession>
<dbReference type="AlphaFoldDB" id="A0A4C1UXG7"/>
<name>A0A4C1UXG7_EUMVA</name>
<sequence length="196" mass="21559">MAFSNASYLTAPEDRSNSLKHLGSVKPNSECRIEYRVRRERPSGPACAGVAAGCAVTRAAVDSLKIADLHDCNTIIRLRTPEKHTRPPARLILNEAGRQRSIIVRGQIDASISVAVFVNQRYRRERHLQSRVRLNRKSDAALSSDGRRGRGVLRVAAVSSLALRPPRPLQMLIAALAGSEIGDRASMTEAERPEFL</sequence>
<organism evidence="1 2">
    <name type="scientific">Eumeta variegata</name>
    <name type="common">Bagworm moth</name>
    <name type="synonym">Eumeta japonica</name>
    <dbReference type="NCBI Taxonomy" id="151549"/>
    <lineage>
        <taxon>Eukaryota</taxon>
        <taxon>Metazoa</taxon>
        <taxon>Ecdysozoa</taxon>
        <taxon>Arthropoda</taxon>
        <taxon>Hexapoda</taxon>
        <taxon>Insecta</taxon>
        <taxon>Pterygota</taxon>
        <taxon>Neoptera</taxon>
        <taxon>Endopterygota</taxon>
        <taxon>Lepidoptera</taxon>
        <taxon>Glossata</taxon>
        <taxon>Ditrysia</taxon>
        <taxon>Tineoidea</taxon>
        <taxon>Psychidae</taxon>
        <taxon>Oiketicinae</taxon>
        <taxon>Eumeta</taxon>
    </lineage>
</organism>